<sequence length="168" mass="18297">MSKNKYRQHFENVTVTGQQLDFTGNGYQQTAKASKGLIEGTVLDNGDIYKMSDISFDQVKINDVCLTESNKNTYNQIDPITTENIVFNGCDSQKYTLSVSSSAHGNVKPLEGDITLLAGKSQTFTFAAEEGYKLSDVLVNDISQGAVASYTVSNASSNVKIEAIFVEL</sequence>
<name>W7QCY6_9ALTE</name>
<protein>
    <submittedName>
        <fullName evidence="1">Uncharacterized protein</fullName>
    </submittedName>
</protein>
<dbReference type="Proteomes" id="UP000019276">
    <property type="component" value="Unassembled WGS sequence"/>
</dbReference>
<evidence type="ECO:0000313" key="2">
    <source>
        <dbReference type="Proteomes" id="UP000019276"/>
    </source>
</evidence>
<comment type="caution">
    <text evidence="1">The sequence shown here is derived from an EMBL/GenBank/DDBJ whole genome shotgun (WGS) entry which is preliminary data.</text>
</comment>
<dbReference type="EMBL" id="ARZY01000019">
    <property type="protein sequence ID" value="EWH09776.1"/>
    <property type="molecule type" value="Genomic_DNA"/>
</dbReference>
<reference evidence="1 2" key="1">
    <citation type="journal article" date="2014" name="Genome Announc.">
        <title>Draft Genome Sequence of the Agar-Degrading Bacterium Catenovulum sp. Strain DS-2, Isolated from Intestines of Haliotis diversicolor.</title>
        <authorList>
            <person name="Shan D."/>
            <person name="Li X."/>
            <person name="Gu Z."/>
            <person name="Wei G."/>
            <person name="Gao Z."/>
            <person name="Shao Z."/>
        </authorList>
    </citation>
    <scope>NUCLEOTIDE SEQUENCE [LARGE SCALE GENOMIC DNA]</scope>
    <source>
        <strain evidence="1 2">DS-2</strain>
    </source>
</reference>
<dbReference type="RefSeq" id="WP_035014798.1">
    <property type="nucleotide sequence ID" value="NZ_ARZY01000019.1"/>
</dbReference>
<gene>
    <name evidence="1" type="ORF">DS2_10833</name>
</gene>
<organism evidence="1 2">
    <name type="scientific">Catenovulum agarivorans DS-2</name>
    <dbReference type="NCBI Taxonomy" id="1328313"/>
    <lineage>
        <taxon>Bacteria</taxon>
        <taxon>Pseudomonadati</taxon>
        <taxon>Pseudomonadota</taxon>
        <taxon>Gammaproteobacteria</taxon>
        <taxon>Alteromonadales</taxon>
        <taxon>Alteromonadaceae</taxon>
        <taxon>Catenovulum</taxon>
    </lineage>
</organism>
<keyword evidence="2" id="KW-1185">Reference proteome</keyword>
<dbReference type="AlphaFoldDB" id="W7QCY6"/>
<evidence type="ECO:0000313" key="1">
    <source>
        <dbReference type="EMBL" id="EWH09776.1"/>
    </source>
</evidence>
<proteinExistence type="predicted"/>
<dbReference type="OrthoDB" id="5391196at2"/>
<accession>W7QCY6</accession>
<dbReference type="STRING" id="1328313.DS2_10833"/>